<organism evidence="2 3">
    <name type="scientific">Striga asiatica</name>
    <name type="common">Asiatic witchweed</name>
    <name type="synonym">Buchnera asiatica</name>
    <dbReference type="NCBI Taxonomy" id="4170"/>
    <lineage>
        <taxon>Eukaryota</taxon>
        <taxon>Viridiplantae</taxon>
        <taxon>Streptophyta</taxon>
        <taxon>Embryophyta</taxon>
        <taxon>Tracheophyta</taxon>
        <taxon>Spermatophyta</taxon>
        <taxon>Magnoliopsida</taxon>
        <taxon>eudicotyledons</taxon>
        <taxon>Gunneridae</taxon>
        <taxon>Pentapetalae</taxon>
        <taxon>asterids</taxon>
        <taxon>lamiids</taxon>
        <taxon>Lamiales</taxon>
        <taxon>Orobanchaceae</taxon>
        <taxon>Buchnereae</taxon>
        <taxon>Striga</taxon>
    </lineage>
</organism>
<protein>
    <submittedName>
        <fullName evidence="2">DNA-directed RNA polymerase subunit beta</fullName>
    </submittedName>
</protein>
<dbReference type="GO" id="GO:0000428">
    <property type="term" value="C:DNA-directed RNA polymerase complex"/>
    <property type="evidence" value="ECO:0007669"/>
    <property type="project" value="UniProtKB-KW"/>
</dbReference>
<accession>A0A5A7RI06</accession>
<sequence length="120" mass="13008">MISPPMTDPKAEYGDGNRRTALVSGGSRRLSAGGGGAATRSDGQQLGHGGGISVLDAILHIQHTELGNFRQLIVNLTQLVAMPDDHTFQHWEAHLINSPLLNIQVLQQQKFQLLEFLVTS</sequence>
<evidence type="ECO:0000256" key="1">
    <source>
        <dbReference type="SAM" id="MobiDB-lite"/>
    </source>
</evidence>
<dbReference type="AlphaFoldDB" id="A0A5A7RI06"/>
<dbReference type="EMBL" id="BKCP01012737">
    <property type="protein sequence ID" value="GER56794.1"/>
    <property type="molecule type" value="Genomic_DNA"/>
</dbReference>
<feature type="region of interest" description="Disordered" evidence="1">
    <location>
        <begin position="1"/>
        <end position="45"/>
    </location>
</feature>
<keyword evidence="3" id="KW-1185">Reference proteome</keyword>
<dbReference type="Proteomes" id="UP000325081">
    <property type="component" value="Unassembled WGS sequence"/>
</dbReference>
<keyword evidence="2" id="KW-0804">Transcription</keyword>
<comment type="caution">
    <text evidence="2">The sequence shown here is derived from an EMBL/GenBank/DDBJ whole genome shotgun (WGS) entry which is preliminary data.</text>
</comment>
<feature type="compositionally biased region" description="Basic and acidic residues" evidence="1">
    <location>
        <begin position="9"/>
        <end position="18"/>
    </location>
</feature>
<name>A0A5A7RI06_STRAF</name>
<keyword evidence="2" id="KW-0240">DNA-directed RNA polymerase</keyword>
<gene>
    <name evidence="2" type="ORF">STAS_34541</name>
</gene>
<proteinExistence type="predicted"/>
<reference evidence="3" key="1">
    <citation type="journal article" date="2019" name="Curr. Biol.">
        <title>Genome Sequence of Striga asiatica Provides Insight into the Evolution of Plant Parasitism.</title>
        <authorList>
            <person name="Yoshida S."/>
            <person name="Kim S."/>
            <person name="Wafula E.K."/>
            <person name="Tanskanen J."/>
            <person name="Kim Y.M."/>
            <person name="Honaas L."/>
            <person name="Yang Z."/>
            <person name="Spallek T."/>
            <person name="Conn C.E."/>
            <person name="Ichihashi Y."/>
            <person name="Cheong K."/>
            <person name="Cui S."/>
            <person name="Der J.P."/>
            <person name="Gundlach H."/>
            <person name="Jiao Y."/>
            <person name="Hori C."/>
            <person name="Ishida J.K."/>
            <person name="Kasahara H."/>
            <person name="Kiba T."/>
            <person name="Kim M.S."/>
            <person name="Koo N."/>
            <person name="Laohavisit A."/>
            <person name="Lee Y.H."/>
            <person name="Lumba S."/>
            <person name="McCourt P."/>
            <person name="Mortimer J.C."/>
            <person name="Mutuku J.M."/>
            <person name="Nomura T."/>
            <person name="Sasaki-Sekimoto Y."/>
            <person name="Seto Y."/>
            <person name="Wang Y."/>
            <person name="Wakatake T."/>
            <person name="Sakakibara H."/>
            <person name="Demura T."/>
            <person name="Yamaguchi S."/>
            <person name="Yoneyama K."/>
            <person name="Manabe R.I."/>
            <person name="Nelson D.C."/>
            <person name="Schulman A.H."/>
            <person name="Timko M.P."/>
            <person name="dePamphilis C.W."/>
            <person name="Choi D."/>
            <person name="Shirasu K."/>
        </authorList>
    </citation>
    <scope>NUCLEOTIDE SEQUENCE [LARGE SCALE GENOMIC DNA]</scope>
    <source>
        <strain evidence="3">cv. UVA1</strain>
    </source>
</reference>
<evidence type="ECO:0000313" key="2">
    <source>
        <dbReference type="EMBL" id="GER56794.1"/>
    </source>
</evidence>
<evidence type="ECO:0000313" key="3">
    <source>
        <dbReference type="Proteomes" id="UP000325081"/>
    </source>
</evidence>